<name>A0A1I2H058_9FLAO</name>
<dbReference type="Gene3D" id="3.90.1750.20">
    <property type="entry name" value="Putative Large Serine Recombinase, Chain B, Domain 2"/>
    <property type="match status" value="1"/>
</dbReference>
<keyword evidence="3" id="KW-1185">Reference proteome</keyword>
<reference evidence="3" key="1">
    <citation type="submission" date="2016-10" db="EMBL/GenBank/DDBJ databases">
        <authorList>
            <person name="Varghese N."/>
            <person name="Submissions S."/>
        </authorList>
    </citation>
    <scope>NUCLEOTIDE SEQUENCE [LARGE SCALE GENOMIC DNA]</scope>
    <source>
        <strain evidence="3">CGMCC 1.9227</strain>
    </source>
</reference>
<dbReference type="GO" id="GO:0000150">
    <property type="term" value="F:DNA strand exchange activity"/>
    <property type="evidence" value="ECO:0007669"/>
    <property type="project" value="InterPro"/>
</dbReference>
<dbReference type="InterPro" id="IPR011109">
    <property type="entry name" value="DNA_bind_recombinase_dom"/>
</dbReference>
<dbReference type="EMBL" id="FONQ01000012">
    <property type="protein sequence ID" value="SFF23445.1"/>
    <property type="molecule type" value="Genomic_DNA"/>
</dbReference>
<dbReference type="InterPro" id="IPR038109">
    <property type="entry name" value="DNA_bind_recomb_sf"/>
</dbReference>
<organism evidence="2 3">
    <name type="scientific">Flavobacterium xueshanense</name>
    <dbReference type="NCBI Taxonomy" id="935223"/>
    <lineage>
        <taxon>Bacteria</taxon>
        <taxon>Pseudomonadati</taxon>
        <taxon>Bacteroidota</taxon>
        <taxon>Flavobacteriia</taxon>
        <taxon>Flavobacteriales</taxon>
        <taxon>Flavobacteriaceae</taxon>
        <taxon>Flavobacterium</taxon>
    </lineage>
</organism>
<evidence type="ECO:0000313" key="2">
    <source>
        <dbReference type="EMBL" id="SFF23445.1"/>
    </source>
</evidence>
<evidence type="ECO:0000313" key="3">
    <source>
        <dbReference type="Proteomes" id="UP000198596"/>
    </source>
</evidence>
<sequence>MLKNTTYKGIRVWNRHEKGKKQRIEANFPPIVTEDFFDRVN</sequence>
<dbReference type="Pfam" id="PF07508">
    <property type="entry name" value="Recombinase"/>
    <property type="match status" value="1"/>
</dbReference>
<accession>A0A1I2H058</accession>
<dbReference type="Proteomes" id="UP000198596">
    <property type="component" value="Unassembled WGS sequence"/>
</dbReference>
<evidence type="ECO:0000259" key="1">
    <source>
        <dbReference type="Pfam" id="PF07508"/>
    </source>
</evidence>
<dbReference type="STRING" id="935223.SAMN04488131_11234"/>
<protein>
    <submittedName>
        <fullName evidence="2">Recombinase</fullName>
    </submittedName>
</protein>
<dbReference type="GO" id="GO:0003677">
    <property type="term" value="F:DNA binding"/>
    <property type="evidence" value="ECO:0007669"/>
    <property type="project" value="InterPro"/>
</dbReference>
<proteinExistence type="predicted"/>
<feature type="domain" description="Recombinase" evidence="1">
    <location>
        <begin position="1"/>
        <end position="41"/>
    </location>
</feature>
<dbReference type="AlphaFoldDB" id="A0A1I2H058"/>
<gene>
    <name evidence="2" type="ORF">SAMN04488131_11234</name>
</gene>